<dbReference type="Proteomes" id="UP001595713">
    <property type="component" value="Unassembled WGS sequence"/>
</dbReference>
<sequence>MIAAFVHAIPLFAIAATLCVGLMLIVVGVAMLAIDLGEPAADKARIAVGGGAGALGLVLVIAGAAPLCRWLVIVA</sequence>
<dbReference type="EMBL" id="JBHRXP010000007">
    <property type="protein sequence ID" value="MFC3581077.1"/>
    <property type="molecule type" value="Genomic_DNA"/>
</dbReference>
<reference evidence="3" key="1">
    <citation type="journal article" date="2019" name="Int. J. Syst. Evol. Microbiol.">
        <title>The Global Catalogue of Microorganisms (GCM) 10K type strain sequencing project: providing services to taxonomists for standard genome sequencing and annotation.</title>
        <authorList>
            <consortium name="The Broad Institute Genomics Platform"/>
            <consortium name="The Broad Institute Genome Sequencing Center for Infectious Disease"/>
            <person name="Wu L."/>
            <person name="Ma J."/>
        </authorList>
    </citation>
    <scope>NUCLEOTIDE SEQUENCE [LARGE SCALE GENOMIC DNA]</scope>
    <source>
        <strain evidence="3">KCTC 42739</strain>
    </source>
</reference>
<proteinExistence type="predicted"/>
<organism evidence="2 3">
    <name type="scientific">Sphingomonas hylomeconis</name>
    <dbReference type="NCBI Taxonomy" id="1395958"/>
    <lineage>
        <taxon>Bacteria</taxon>
        <taxon>Pseudomonadati</taxon>
        <taxon>Pseudomonadota</taxon>
        <taxon>Alphaproteobacteria</taxon>
        <taxon>Sphingomonadales</taxon>
        <taxon>Sphingomonadaceae</taxon>
        <taxon>Sphingomonas</taxon>
    </lineage>
</organism>
<protein>
    <recommendedName>
        <fullName evidence="4">DUF350 domain-containing protein</fullName>
    </recommendedName>
</protein>
<accession>A0ABV7SXR0</accession>
<evidence type="ECO:0000256" key="1">
    <source>
        <dbReference type="SAM" id="Phobius"/>
    </source>
</evidence>
<keyword evidence="1" id="KW-0812">Transmembrane</keyword>
<keyword evidence="1" id="KW-0472">Membrane</keyword>
<gene>
    <name evidence="2" type="ORF">ACFONA_12975</name>
</gene>
<keyword evidence="3" id="KW-1185">Reference proteome</keyword>
<evidence type="ECO:0000313" key="3">
    <source>
        <dbReference type="Proteomes" id="UP001595713"/>
    </source>
</evidence>
<feature type="transmembrane region" description="Helical" evidence="1">
    <location>
        <begin position="46"/>
        <end position="72"/>
    </location>
</feature>
<comment type="caution">
    <text evidence="2">The sequence shown here is derived from an EMBL/GenBank/DDBJ whole genome shotgun (WGS) entry which is preliminary data.</text>
</comment>
<evidence type="ECO:0008006" key="4">
    <source>
        <dbReference type="Google" id="ProtNLM"/>
    </source>
</evidence>
<feature type="transmembrane region" description="Helical" evidence="1">
    <location>
        <begin position="12"/>
        <end position="34"/>
    </location>
</feature>
<dbReference type="RefSeq" id="WP_261295875.1">
    <property type="nucleotide sequence ID" value="NZ_JANQBK010000021.1"/>
</dbReference>
<evidence type="ECO:0000313" key="2">
    <source>
        <dbReference type="EMBL" id="MFC3581077.1"/>
    </source>
</evidence>
<keyword evidence="1" id="KW-1133">Transmembrane helix</keyword>
<name>A0ABV7SXR0_9SPHN</name>